<name>A0A381FRD8_9FLAO</name>
<evidence type="ECO:0000313" key="1">
    <source>
        <dbReference type="EMBL" id="SUX48712.1"/>
    </source>
</evidence>
<sequence length="36" mass="4320">MNKKTAQLLRTVNIKYISLRQQQKTFFLIGIKFEGY</sequence>
<accession>A0A381FRD8</accession>
<organism evidence="1 2">
    <name type="scientific">Chryseobacterium indoltheticum</name>
    <dbReference type="NCBI Taxonomy" id="254"/>
    <lineage>
        <taxon>Bacteria</taxon>
        <taxon>Pseudomonadati</taxon>
        <taxon>Bacteroidota</taxon>
        <taxon>Flavobacteriia</taxon>
        <taxon>Flavobacteriales</taxon>
        <taxon>Weeksellaceae</taxon>
        <taxon>Chryseobacterium group</taxon>
        <taxon>Chryseobacterium</taxon>
    </lineage>
</organism>
<dbReference type="AlphaFoldDB" id="A0A381FRD8"/>
<proteinExistence type="predicted"/>
<dbReference type="Proteomes" id="UP000254282">
    <property type="component" value="Unassembled WGS sequence"/>
</dbReference>
<protein>
    <submittedName>
        <fullName evidence="1">Uncharacterized protein</fullName>
    </submittedName>
</protein>
<reference evidence="1 2" key="1">
    <citation type="submission" date="2018-06" db="EMBL/GenBank/DDBJ databases">
        <authorList>
            <consortium name="Pathogen Informatics"/>
            <person name="Doyle S."/>
        </authorList>
    </citation>
    <scope>NUCLEOTIDE SEQUENCE [LARGE SCALE GENOMIC DNA]</scope>
    <source>
        <strain evidence="1 2">NCTC13532</strain>
    </source>
</reference>
<evidence type="ECO:0000313" key="2">
    <source>
        <dbReference type="Proteomes" id="UP000254282"/>
    </source>
</evidence>
<gene>
    <name evidence="1" type="ORF">NCTC13532_04332</name>
</gene>
<dbReference type="EMBL" id="UFVR01000004">
    <property type="protein sequence ID" value="SUX48712.1"/>
    <property type="molecule type" value="Genomic_DNA"/>
</dbReference>